<comment type="similarity">
    <text evidence="9">Belongs to the TatA/E family.</text>
</comment>
<dbReference type="AlphaFoldDB" id="A0A2T1M3V3"/>
<organism evidence="11 12">
    <name type="scientific">Aphanothece hegewaldii CCALA 016</name>
    <dbReference type="NCBI Taxonomy" id="2107694"/>
    <lineage>
        <taxon>Bacteria</taxon>
        <taxon>Bacillati</taxon>
        <taxon>Cyanobacteriota</taxon>
        <taxon>Cyanophyceae</taxon>
        <taxon>Oscillatoriophycideae</taxon>
        <taxon>Chroococcales</taxon>
        <taxon>Aphanothecaceae</taxon>
        <taxon>Aphanothece</taxon>
    </lineage>
</organism>
<reference evidence="11 12" key="1">
    <citation type="submission" date="2018-03" db="EMBL/GenBank/DDBJ databases">
        <title>The ancient ancestry and fast evolution of plastids.</title>
        <authorList>
            <person name="Moore K.R."/>
            <person name="Magnabosco C."/>
            <person name="Momper L."/>
            <person name="Gold D.A."/>
            <person name="Bosak T."/>
            <person name="Fournier G.P."/>
        </authorList>
    </citation>
    <scope>NUCLEOTIDE SEQUENCE [LARGE SCALE GENOMIC DNA]</scope>
    <source>
        <strain evidence="11 12">CCALA 016</strain>
    </source>
</reference>
<dbReference type="NCBIfam" id="NF011430">
    <property type="entry name" value="PRK14861.1"/>
    <property type="match status" value="1"/>
</dbReference>
<protein>
    <recommendedName>
        <fullName evidence="9">Sec-independent protein translocase protein TatA</fullName>
    </recommendedName>
</protein>
<evidence type="ECO:0000256" key="9">
    <source>
        <dbReference type="HAMAP-Rule" id="MF_00236"/>
    </source>
</evidence>
<keyword evidence="3 9" id="KW-0812">Transmembrane</keyword>
<dbReference type="OrthoDB" id="9800908at2"/>
<evidence type="ECO:0000256" key="6">
    <source>
        <dbReference type="ARBA" id="ARBA00023010"/>
    </source>
</evidence>
<evidence type="ECO:0000256" key="1">
    <source>
        <dbReference type="ARBA" id="ARBA00004167"/>
    </source>
</evidence>
<dbReference type="Gene3D" id="1.20.5.3310">
    <property type="match status" value="1"/>
</dbReference>
<evidence type="ECO:0000313" key="12">
    <source>
        <dbReference type="Proteomes" id="UP000239001"/>
    </source>
</evidence>
<evidence type="ECO:0000256" key="10">
    <source>
        <dbReference type="SAM" id="MobiDB-lite"/>
    </source>
</evidence>
<dbReference type="Proteomes" id="UP000239001">
    <property type="component" value="Unassembled WGS sequence"/>
</dbReference>
<gene>
    <name evidence="9 11" type="primary">tatA</name>
    <name evidence="11" type="ORF">C7H19_01665</name>
</gene>
<sequence>MNIFGIGLPEMVLIFVIALLIFGPKKLPEVGRSLGKAIRGFQDASKEFETEFKREVDELEESVKMKAELEESKSGSNKSEATTSNPSSSS</sequence>
<accession>A0A2T1M3V3</accession>
<dbReference type="PRINTS" id="PR01506">
    <property type="entry name" value="TATBPROTEIN"/>
</dbReference>
<feature type="transmembrane region" description="Helical" evidence="9">
    <location>
        <begin position="6"/>
        <end position="23"/>
    </location>
</feature>
<dbReference type="GO" id="GO:0033281">
    <property type="term" value="C:TAT protein transport complex"/>
    <property type="evidence" value="ECO:0007669"/>
    <property type="project" value="UniProtKB-UniRule"/>
</dbReference>
<evidence type="ECO:0000313" key="11">
    <source>
        <dbReference type="EMBL" id="PSF39523.1"/>
    </source>
</evidence>
<evidence type="ECO:0000256" key="8">
    <source>
        <dbReference type="ARBA" id="ARBA00025340"/>
    </source>
</evidence>
<comment type="subcellular location">
    <subcellularLocation>
        <location evidence="9">Cell membrane</location>
        <topology evidence="9">Single-pass membrane protein</topology>
    </subcellularLocation>
    <subcellularLocation>
        <location evidence="1">Membrane</location>
        <topology evidence="1">Single-pass membrane protein</topology>
    </subcellularLocation>
</comment>
<comment type="caution">
    <text evidence="11">The sequence shown here is derived from an EMBL/GenBank/DDBJ whole genome shotgun (WGS) entry which is preliminary data.</text>
</comment>
<feature type="compositionally biased region" description="Low complexity" evidence="10">
    <location>
        <begin position="79"/>
        <end position="90"/>
    </location>
</feature>
<keyword evidence="5 9" id="KW-1133">Transmembrane helix</keyword>
<keyword evidence="7 9" id="KW-0472">Membrane</keyword>
<comment type="function">
    <text evidence="8">Part of the twin-arginine translocation (Tat) system that transports large folded proteins containing a characteristic twin-arginine motif in their signal peptide across the thylakoid membrane. Involved in delta pH-dependent protein transport required for chloroplast development, especially thylakoid membrane formation. TATC and TATB mediate precursor recognition, whereas TATA facilitates translocation.</text>
</comment>
<dbReference type="PANTHER" id="PTHR33162">
    <property type="entry name" value="SEC-INDEPENDENT PROTEIN TRANSLOCASE PROTEIN TATA, CHLOROPLASTIC"/>
    <property type="match status" value="1"/>
</dbReference>
<evidence type="ECO:0000256" key="5">
    <source>
        <dbReference type="ARBA" id="ARBA00022989"/>
    </source>
</evidence>
<proteinExistence type="inferred from homology"/>
<dbReference type="EMBL" id="PXOH01000001">
    <property type="protein sequence ID" value="PSF39523.1"/>
    <property type="molecule type" value="Genomic_DNA"/>
</dbReference>
<dbReference type="InterPro" id="IPR003369">
    <property type="entry name" value="TatA/B/E"/>
</dbReference>
<feature type="region of interest" description="Disordered" evidence="10">
    <location>
        <begin position="65"/>
        <end position="90"/>
    </location>
</feature>
<keyword evidence="6 9" id="KW-0811">Translocation</keyword>
<dbReference type="NCBIfam" id="NF011429">
    <property type="entry name" value="PRK14857.1"/>
    <property type="match status" value="1"/>
</dbReference>
<keyword evidence="9" id="KW-1003">Cell membrane</keyword>
<dbReference type="Pfam" id="PF02416">
    <property type="entry name" value="TatA_B_E"/>
    <property type="match status" value="1"/>
</dbReference>
<dbReference type="RefSeq" id="WP_106455143.1">
    <property type="nucleotide sequence ID" value="NZ_PXOH01000001.1"/>
</dbReference>
<dbReference type="GO" id="GO:0008320">
    <property type="term" value="F:protein transmembrane transporter activity"/>
    <property type="evidence" value="ECO:0007669"/>
    <property type="project" value="UniProtKB-UniRule"/>
</dbReference>
<evidence type="ECO:0000256" key="3">
    <source>
        <dbReference type="ARBA" id="ARBA00022692"/>
    </source>
</evidence>
<dbReference type="PANTHER" id="PTHR33162:SF1">
    <property type="entry name" value="SEC-INDEPENDENT PROTEIN TRANSLOCASE PROTEIN TATA, CHLOROPLASTIC"/>
    <property type="match status" value="1"/>
</dbReference>
<comment type="function">
    <text evidence="9">Part of the twin-arginine translocation (Tat) system that transports large folded proteins containing a characteristic twin-arginine motif in their signal peptide across membranes. TatA could form the protein-conducting channel of the Tat system.</text>
</comment>
<reference evidence="11 12" key="2">
    <citation type="submission" date="2018-03" db="EMBL/GenBank/DDBJ databases">
        <authorList>
            <person name="Keele B.F."/>
        </authorList>
    </citation>
    <scope>NUCLEOTIDE SEQUENCE [LARGE SCALE GENOMIC DNA]</scope>
    <source>
        <strain evidence="11 12">CCALA 016</strain>
    </source>
</reference>
<evidence type="ECO:0000256" key="7">
    <source>
        <dbReference type="ARBA" id="ARBA00023136"/>
    </source>
</evidence>
<keyword evidence="4 9" id="KW-0653">Protein transport</keyword>
<comment type="subunit">
    <text evidence="9">Forms a complex with TatC.</text>
</comment>
<evidence type="ECO:0000256" key="2">
    <source>
        <dbReference type="ARBA" id="ARBA00022448"/>
    </source>
</evidence>
<dbReference type="GO" id="GO:0006886">
    <property type="term" value="P:intracellular protein transport"/>
    <property type="evidence" value="ECO:0007669"/>
    <property type="project" value="UniProtKB-ARBA"/>
</dbReference>
<dbReference type="HAMAP" id="MF_00236">
    <property type="entry name" value="TatA_E"/>
    <property type="match status" value="1"/>
</dbReference>
<evidence type="ECO:0000256" key="4">
    <source>
        <dbReference type="ARBA" id="ARBA00022927"/>
    </source>
</evidence>
<dbReference type="InterPro" id="IPR006312">
    <property type="entry name" value="TatA/E"/>
</dbReference>
<keyword evidence="2 9" id="KW-0813">Transport</keyword>
<dbReference type="NCBIfam" id="TIGR01411">
    <property type="entry name" value="tatAE"/>
    <property type="match status" value="1"/>
</dbReference>
<dbReference type="GO" id="GO:0043953">
    <property type="term" value="P:protein transport by the Tat complex"/>
    <property type="evidence" value="ECO:0007669"/>
    <property type="project" value="UniProtKB-UniRule"/>
</dbReference>
<keyword evidence="12" id="KW-1185">Reference proteome</keyword>
<name>A0A2T1M3V3_9CHRO</name>